<name>A0AC61L3T6_9EURY</name>
<evidence type="ECO:0000313" key="1">
    <source>
        <dbReference type="EMBL" id="PXF60988.1"/>
    </source>
</evidence>
<keyword evidence="1" id="KW-0067">ATP-binding</keyword>
<gene>
    <name evidence="1" type="ORF">C4B59_06465</name>
</gene>
<comment type="caution">
    <text evidence="1">The sequence shown here is derived from an EMBL/GenBank/DDBJ whole genome shotgun (WGS) entry which is preliminary data.</text>
</comment>
<evidence type="ECO:0000313" key="2">
    <source>
        <dbReference type="Proteomes" id="UP000248329"/>
    </source>
</evidence>
<dbReference type="EMBL" id="PQXF01000009">
    <property type="protein sequence ID" value="PXF60988.1"/>
    <property type="molecule type" value="Genomic_DNA"/>
</dbReference>
<keyword evidence="1" id="KW-0347">Helicase</keyword>
<proteinExistence type="predicted"/>
<accession>A0AC61L3T6</accession>
<reference evidence="1" key="1">
    <citation type="submission" date="2018-01" db="EMBL/GenBank/DDBJ databases">
        <authorList>
            <person name="Krukenberg V."/>
        </authorList>
    </citation>
    <scope>NUCLEOTIDE SEQUENCE</scope>
    <source>
        <strain evidence="1">E20ANME2</strain>
    </source>
</reference>
<protein>
    <submittedName>
        <fullName evidence="1">Helicase</fullName>
    </submittedName>
</protein>
<sequence>MSSQPQKPLIIQSDRTLMLEVGHPGYVECRDFLSLFAELVKSPEFIHTYRVTPLSLWNAAALDVPFKEITCGLEEFSRYSVPSNVITDMREWYETYGKLVLQKAKVAEGYLELVVTDSPILERISNNESLEGFWVEVDNGNIPGLFIPQARRGDLKHALIKAGYPVKDLCGYLDGERFDITLRDIDLGGDSFALRDYQEEAVDLFYCAGDKTGGSGVIVLPCGSGKTIIGLGTMAQVSSYTLIIATNTVSVAQWRDELIAKTSVNEAEIGEYTGRIKEIKPITITTYQMLTHRKTKDSPLHNLKIFTEHNWGLIIYDEVHILPAPVFRATTEIQARRRLGLTATLVREDGKEEDVFALIGPKRYDVPWKTLESRGYIAEAICTEYRVPLSPEEELNYAHADKRAKFRIAAENERKKELVCELLENHAGESVLIIGQFISQIEKLAKSLKLPIITGKTKQDDREKLYDEFRKGEINTLVVSKVANFSVDLPDASVMIQISGTYGSRQEEAQRLGRILRPKEHASHFYTLVSKGTVEQTFGSNRQLFLVEQGYRYQIRYF</sequence>
<keyword evidence="1" id="KW-0547">Nucleotide-binding</keyword>
<keyword evidence="1" id="KW-0378">Hydrolase</keyword>
<organism evidence="1 2">
    <name type="scientific">Candidatus Methanogaster sp</name>
    <dbReference type="NCBI Taxonomy" id="3386292"/>
    <lineage>
        <taxon>Archaea</taxon>
        <taxon>Methanobacteriati</taxon>
        <taxon>Methanobacteriota</taxon>
        <taxon>Stenosarchaea group</taxon>
        <taxon>Methanomicrobia</taxon>
        <taxon>Methanosarcinales</taxon>
        <taxon>ANME-2 cluster</taxon>
        <taxon>Candidatus Methanogasteraceae</taxon>
        <taxon>Candidatus Methanogaster</taxon>
    </lineage>
</organism>
<dbReference type="Proteomes" id="UP000248329">
    <property type="component" value="Unassembled WGS sequence"/>
</dbReference>